<feature type="compositionally biased region" description="Gly residues" evidence="1">
    <location>
        <begin position="370"/>
        <end position="384"/>
    </location>
</feature>
<feature type="region of interest" description="Disordered" evidence="1">
    <location>
        <begin position="1396"/>
        <end position="1425"/>
    </location>
</feature>
<feature type="compositionally biased region" description="Low complexity" evidence="1">
    <location>
        <begin position="832"/>
        <end position="847"/>
    </location>
</feature>
<evidence type="ECO:0000256" key="1">
    <source>
        <dbReference type="SAM" id="MobiDB-lite"/>
    </source>
</evidence>
<dbReference type="Proteomes" id="UP000821866">
    <property type="component" value="Chromosome 8"/>
</dbReference>
<keyword evidence="2" id="KW-0472">Membrane</keyword>
<feature type="region of interest" description="Disordered" evidence="1">
    <location>
        <begin position="1016"/>
        <end position="1075"/>
    </location>
</feature>
<feature type="region of interest" description="Disordered" evidence="1">
    <location>
        <begin position="815"/>
        <end position="853"/>
    </location>
</feature>
<feature type="compositionally biased region" description="Polar residues" evidence="1">
    <location>
        <begin position="957"/>
        <end position="969"/>
    </location>
</feature>
<feature type="region of interest" description="Disordered" evidence="1">
    <location>
        <begin position="925"/>
        <end position="969"/>
    </location>
</feature>
<evidence type="ECO:0000256" key="2">
    <source>
        <dbReference type="SAM" id="Phobius"/>
    </source>
</evidence>
<keyword evidence="2" id="KW-1133">Transmembrane helix</keyword>
<gene>
    <name evidence="3" type="ORF">HPB51_019362</name>
</gene>
<reference evidence="3" key="1">
    <citation type="journal article" date="2020" name="Cell">
        <title>Large-Scale Comparative Analyses of Tick Genomes Elucidate Their Genetic Diversity and Vector Capacities.</title>
        <authorList>
            <consortium name="Tick Genome and Microbiome Consortium (TIGMIC)"/>
            <person name="Jia N."/>
            <person name="Wang J."/>
            <person name="Shi W."/>
            <person name="Du L."/>
            <person name="Sun Y."/>
            <person name="Zhan W."/>
            <person name="Jiang J.F."/>
            <person name="Wang Q."/>
            <person name="Zhang B."/>
            <person name="Ji P."/>
            <person name="Bell-Sakyi L."/>
            <person name="Cui X.M."/>
            <person name="Yuan T.T."/>
            <person name="Jiang B.G."/>
            <person name="Yang W.F."/>
            <person name="Lam T.T."/>
            <person name="Chang Q.C."/>
            <person name="Ding S.J."/>
            <person name="Wang X.J."/>
            <person name="Zhu J.G."/>
            <person name="Ruan X.D."/>
            <person name="Zhao L."/>
            <person name="Wei J.T."/>
            <person name="Ye R.Z."/>
            <person name="Que T.C."/>
            <person name="Du C.H."/>
            <person name="Zhou Y.H."/>
            <person name="Cheng J.X."/>
            <person name="Dai P.F."/>
            <person name="Guo W.B."/>
            <person name="Han X.H."/>
            <person name="Huang E.J."/>
            <person name="Li L.F."/>
            <person name="Wei W."/>
            <person name="Gao Y.C."/>
            <person name="Liu J.Z."/>
            <person name="Shao H.Z."/>
            <person name="Wang X."/>
            <person name="Wang C.C."/>
            <person name="Yang T.C."/>
            <person name="Huo Q.B."/>
            <person name="Li W."/>
            <person name="Chen H.Y."/>
            <person name="Chen S.E."/>
            <person name="Zhou L.G."/>
            <person name="Ni X.B."/>
            <person name="Tian J.H."/>
            <person name="Sheng Y."/>
            <person name="Liu T."/>
            <person name="Pan Y.S."/>
            <person name="Xia L.Y."/>
            <person name="Li J."/>
            <person name="Zhao F."/>
            <person name="Cao W.C."/>
        </authorList>
    </citation>
    <scope>NUCLEOTIDE SEQUENCE</scope>
    <source>
        <strain evidence="3">Rmic-2018</strain>
    </source>
</reference>
<evidence type="ECO:0000313" key="4">
    <source>
        <dbReference type="Proteomes" id="UP000821866"/>
    </source>
</evidence>
<reference evidence="3" key="2">
    <citation type="submission" date="2021-09" db="EMBL/GenBank/DDBJ databases">
        <authorList>
            <person name="Jia N."/>
            <person name="Wang J."/>
            <person name="Shi W."/>
            <person name="Du L."/>
            <person name="Sun Y."/>
            <person name="Zhan W."/>
            <person name="Jiang J."/>
            <person name="Wang Q."/>
            <person name="Zhang B."/>
            <person name="Ji P."/>
            <person name="Sakyi L.B."/>
            <person name="Cui X."/>
            <person name="Yuan T."/>
            <person name="Jiang B."/>
            <person name="Yang W."/>
            <person name="Lam T.T.-Y."/>
            <person name="Chang Q."/>
            <person name="Ding S."/>
            <person name="Wang X."/>
            <person name="Zhu J."/>
            <person name="Ruan X."/>
            <person name="Zhao L."/>
            <person name="Wei J."/>
            <person name="Que T."/>
            <person name="Du C."/>
            <person name="Cheng J."/>
            <person name="Dai P."/>
            <person name="Han X."/>
            <person name="Huang E."/>
            <person name="Gao Y."/>
            <person name="Liu J."/>
            <person name="Shao H."/>
            <person name="Ye R."/>
            <person name="Li L."/>
            <person name="Wei W."/>
            <person name="Wang X."/>
            <person name="Wang C."/>
            <person name="Huo Q."/>
            <person name="Li W."/>
            <person name="Guo W."/>
            <person name="Chen H."/>
            <person name="Chen S."/>
            <person name="Zhou L."/>
            <person name="Zhou L."/>
            <person name="Ni X."/>
            <person name="Tian J."/>
            <person name="Zhou Y."/>
            <person name="Sheng Y."/>
            <person name="Liu T."/>
            <person name="Pan Y."/>
            <person name="Xia L."/>
            <person name="Li J."/>
            <person name="Zhao F."/>
            <person name="Cao W."/>
        </authorList>
    </citation>
    <scope>NUCLEOTIDE SEQUENCE</scope>
    <source>
        <strain evidence="3">Rmic-2018</strain>
        <tissue evidence="3">Larvae</tissue>
    </source>
</reference>
<feature type="compositionally biased region" description="Gly residues" evidence="1">
    <location>
        <begin position="393"/>
        <end position="418"/>
    </location>
</feature>
<accession>A0A9J6DB42</accession>
<feature type="compositionally biased region" description="Polar residues" evidence="1">
    <location>
        <begin position="1025"/>
        <end position="1044"/>
    </location>
</feature>
<name>A0A9J6DB42_RHIMP</name>
<feature type="region of interest" description="Disordered" evidence="1">
    <location>
        <begin position="363"/>
        <end position="418"/>
    </location>
</feature>
<feature type="region of interest" description="Disordered" evidence="1">
    <location>
        <begin position="1446"/>
        <end position="1502"/>
    </location>
</feature>
<feature type="compositionally biased region" description="Polar residues" evidence="1">
    <location>
        <begin position="711"/>
        <end position="723"/>
    </location>
</feature>
<comment type="caution">
    <text evidence="3">The sequence shown here is derived from an EMBL/GenBank/DDBJ whole genome shotgun (WGS) entry which is preliminary data.</text>
</comment>
<sequence>MDKQTNVQIDQNFCVEGPQERPSSLKDAGALNRTSDLLLVFILAAIAAAVLAVPSSPKTKKSEKTPQLQRRLGLARIELPQPKLKGLAHRLLQVKRGFLSAQVTANDGHLVGLSFRMKHGHKPGYHLKVGQEPSKGGWDGPGYNKKGWDAFDSSNLPYGSYSSGPYSSFGSQNYQSMFRDAHGLSLGHASSLYSEGLQSYNYKDAASFGHPFSGYQVPGYVTTVPKIPVIKLVDSGPTMLPAVSGVYDQATVVQTPTFVQSFPAAKAIGGHAKVPAARIVHKVPLSAFPKKITDAQQQVPGTAYGFHPVVVQKVPVSKLAVHVPQSHYVMHTVKPVSVIRTPIYAATGAGELYPIDVGGSGYQDEEAGGAQDGAGNGNAAGAQGGESQEGQSNGHGGGAYGNGGASQRGQFNGGGGGGKNYGGGHGGAGASSSRGFNGAGGGIYGHGNGASGGFSNGGFNGGSGGNGGNYGQGNSAEGGFDSGGFNGGGRGKYGQGNGAGGSFNNGEFSGGGGGGGSSHSGGYYGQGNGAAGGFDSGEFNGGGGGKYGYGNGASGSFSNGGYNGGGGSGANGRNYGHGNGAAGGSESDEFNGGGAGKYGNGNGGGGGFYHGEFNGGGGGGGGGSGEDYGQGNGAASGFGNGAVQKGHSSSGGGSKYGGGSIFAQGLGNNGAGSQAGYGNRVPSGGRGYENGGGTHGFPPGLAHHGGDNGEGQVQNTYGSAGTGTQPGYANGGYQGGNGFSSGAGSVYTNGGLQSPQQHAFPQAVTEFKDVQLLTPLPGGIIQKHGYNEPQNVELVYGGVQEGGLQTQIEQYPDIPNPEESIARGQIDKNTQGVSSPRGSGNRRNGNGWKPIIDPRYNAKFKSGSIRVGEFGSRLQRAPQGDHVLKNAYGGVHTNSRSSYNGATDGLVNGDLQVKGSHVQYPKYRYTNQGSFEKSRFQENGGGGKSEGSGESYFSPRVNENGNGAGNSYFSSDGNSEFLANGRTKQYNGGEGNGRLKYFRNGGGIGREQNGFEQSEVSLRNGGSGAPSSEISQRGSFQGNDNGRNFGQALPSEWLRGMKNGGGPTPPKFCPKGGWRPIIIKGKKGNGLRRPNGFEVTVQEQNGGDVMRGRYNRGFNGLQGNGEVRQRQDLRENGGDSGSYFRAAMGQFGDVGTSGMQAEIVNRNVNAALGNGQSYKYTGQGSLGLLSEPSNGGHRGVGHSSGQGFGATEAFEAPRQFLKGRPQGVAFSGGSTFYEGEELPGEESFKREEIKKVYFRPPDRQVIKVPKSVIFSGHVASLNRTNKLETPIRVLINIDTSISPSQMVTTEKQPSLAHLLATYKSDGQERFPVDLRSLRGHGYRDVSFSETVKAPIQKFSPVDVGQPEIVKTVSEGLLAKEVKTESLSDLKKVVVPESVEAKALTEESSEEADENKDSSPAPEPIGSADSGLSAKKLLISDAGTGAPAALVEPLRTKPHSSSSEEVVESEEKDPPPKTSGGGLEKSTLHNTRGGFETYYGQRRRPIGYKQDRISSSYVIPVRVPASLKSKVRMSRRS</sequence>
<organism evidence="3 4">
    <name type="scientific">Rhipicephalus microplus</name>
    <name type="common">Cattle tick</name>
    <name type="synonym">Boophilus microplus</name>
    <dbReference type="NCBI Taxonomy" id="6941"/>
    <lineage>
        <taxon>Eukaryota</taxon>
        <taxon>Metazoa</taxon>
        <taxon>Ecdysozoa</taxon>
        <taxon>Arthropoda</taxon>
        <taxon>Chelicerata</taxon>
        <taxon>Arachnida</taxon>
        <taxon>Acari</taxon>
        <taxon>Parasitiformes</taxon>
        <taxon>Ixodida</taxon>
        <taxon>Ixodoidea</taxon>
        <taxon>Ixodidae</taxon>
        <taxon>Rhipicephalinae</taxon>
        <taxon>Rhipicephalus</taxon>
        <taxon>Boophilus</taxon>
    </lineage>
</organism>
<evidence type="ECO:0000313" key="3">
    <source>
        <dbReference type="EMBL" id="KAH8019389.1"/>
    </source>
</evidence>
<proteinExistence type="predicted"/>
<feature type="compositionally biased region" description="Gly residues" evidence="1">
    <location>
        <begin position="684"/>
        <end position="695"/>
    </location>
</feature>
<feature type="region of interest" description="Disordered" evidence="1">
    <location>
        <begin position="673"/>
        <end position="723"/>
    </location>
</feature>
<feature type="transmembrane region" description="Helical" evidence="2">
    <location>
        <begin position="37"/>
        <end position="55"/>
    </location>
</feature>
<keyword evidence="2" id="KW-0812">Transmembrane</keyword>
<dbReference type="EMBL" id="JABSTU010000010">
    <property type="protein sequence ID" value="KAH8019389.1"/>
    <property type="molecule type" value="Genomic_DNA"/>
</dbReference>
<protein>
    <submittedName>
        <fullName evidence="3">Uncharacterized protein</fullName>
    </submittedName>
</protein>
<keyword evidence="4" id="KW-1185">Reference proteome</keyword>